<reference evidence="3" key="1">
    <citation type="submission" date="2018-02" db="EMBL/GenBank/DDBJ databases">
        <authorList>
            <person name="Hornung B."/>
        </authorList>
    </citation>
    <scope>NUCLEOTIDE SEQUENCE [LARGE SCALE GENOMIC DNA]</scope>
</reference>
<dbReference type="GO" id="GO:0016787">
    <property type="term" value="F:hydrolase activity"/>
    <property type="evidence" value="ECO:0007669"/>
    <property type="project" value="UniProtKB-KW"/>
</dbReference>
<dbReference type="AlphaFoldDB" id="A0A375I2F3"/>
<dbReference type="RefSeq" id="WP_119714606.1">
    <property type="nucleotide sequence ID" value="NZ_OMOH01000001.1"/>
</dbReference>
<sequence length="158" mass="17099">MITLSIVGVQMMESAEQPVLMLGQAWTSRFLLVWVDAQVAAALFAAADPDSQDDPSLRTYELFARALAATGTHELTGRITGWSDGVFSAELVVDGEPVPGRLSDIAVLSHTMGFPLECPDDLMTQLGVEAFEGDSDVIEEFKSFLDEVEADDFGEENP</sequence>
<dbReference type="EC" id="3.1.-.-" evidence="2"/>
<dbReference type="OrthoDB" id="9788698at2"/>
<feature type="domain" description="BFN" evidence="1">
    <location>
        <begin position="1"/>
        <end position="130"/>
    </location>
</feature>
<accession>A0A375I2F3</accession>
<dbReference type="EMBL" id="OMOH01000001">
    <property type="protein sequence ID" value="SPF67349.1"/>
    <property type="molecule type" value="Genomic_DNA"/>
</dbReference>
<dbReference type="Proteomes" id="UP000265962">
    <property type="component" value="Unassembled WGS sequence"/>
</dbReference>
<dbReference type="Pfam" id="PF02577">
    <property type="entry name" value="BFN_dom"/>
    <property type="match status" value="1"/>
</dbReference>
<dbReference type="SUPFAM" id="SSF103256">
    <property type="entry name" value="Hypothetical protein TM0160"/>
    <property type="match status" value="1"/>
</dbReference>
<dbReference type="Gene3D" id="3.10.690.10">
    <property type="entry name" value="Bifunctional nuclease domain"/>
    <property type="match status" value="1"/>
</dbReference>
<proteinExistence type="predicted"/>
<dbReference type="InterPro" id="IPR036104">
    <property type="entry name" value="BFN_sf"/>
</dbReference>
<evidence type="ECO:0000313" key="3">
    <source>
        <dbReference type="Proteomes" id="UP000265962"/>
    </source>
</evidence>
<dbReference type="GO" id="GO:0004518">
    <property type="term" value="F:nuclease activity"/>
    <property type="evidence" value="ECO:0007669"/>
    <property type="project" value="InterPro"/>
</dbReference>
<evidence type="ECO:0000313" key="2">
    <source>
        <dbReference type="EMBL" id="SPF67349.1"/>
    </source>
</evidence>
<evidence type="ECO:0000259" key="1">
    <source>
        <dbReference type="PROSITE" id="PS51658"/>
    </source>
</evidence>
<dbReference type="InterPro" id="IPR003729">
    <property type="entry name" value="Bi_nuclease_dom"/>
</dbReference>
<protein>
    <submittedName>
        <fullName evidence="2">Bifunctional nuclease domain</fullName>
        <ecNumber evidence="2">3.1.-.-</ecNumber>
    </submittedName>
</protein>
<keyword evidence="3" id="KW-1185">Reference proteome</keyword>
<organism evidence="2 3">
    <name type="scientific">Propionibacterium ruminifibrarum</name>
    <dbReference type="NCBI Taxonomy" id="1962131"/>
    <lineage>
        <taxon>Bacteria</taxon>
        <taxon>Bacillati</taxon>
        <taxon>Actinomycetota</taxon>
        <taxon>Actinomycetes</taxon>
        <taxon>Propionibacteriales</taxon>
        <taxon>Propionibacteriaceae</taxon>
        <taxon>Propionibacterium</taxon>
    </lineage>
</organism>
<dbReference type="PROSITE" id="PS51658">
    <property type="entry name" value="BFN"/>
    <property type="match status" value="1"/>
</dbReference>
<gene>
    <name evidence="2" type="ORF">PROPJV5_0360</name>
</gene>
<name>A0A375I2F3_9ACTN</name>
<keyword evidence="2" id="KW-0378">Hydrolase</keyword>